<dbReference type="SUPFAM" id="SSF55804">
    <property type="entry name" value="Phoshotransferase/anion transport protein"/>
    <property type="match status" value="1"/>
</dbReference>
<keyword evidence="3" id="KW-0010">Activator</keyword>
<dbReference type="CDD" id="cd05568">
    <property type="entry name" value="PTS_IIB_bgl_like"/>
    <property type="match status" value="1"/>
</dbReference>
<proteinExistence type="predicted"/>
<dbReference type="AlphaFoldDB" id="A0A242AB90"/>
<evidence type="ECO:0000259" key="7">
    <source>
        <dbReference type="PROSITE" id="PS51372"/>
    </source>
</evidence>
<dbReference type="InterPro" id="IPR002178">
    <property type="entry name" value="PTS_EIIA_type-2_dom"/>
</dbReference>
<dbReference type="OrthoDB" id="9776005at2"/>
<keyword evidence="4" id="KW-0804">Transcription</keyword>
<dbReference type="Gene3D" id="3.40.930.10">
    <property type="entry name" value="Mannitol-specific EII, Chain A"/>
    <property type="match status" value="1"/>
</dbReference>
<feature type="domain" description="PTS EIIA type-2" evidence="5">
    <location>
        <begin position="523"/>
        <end position="669"/>
    </location>
</feature>
<dbReference type="InterPro" id="IPR036388">
    <property type="entry name" value="WH-like_DNA-bd_sf"/>
</dbReference>
<dbReference type="Pfam" id="PF08279">
    <property type="entry name" value="HTH_11"/>
    <property type="match status" value="1"/>
</dbReference>
<evidence type="ECO:0000259" key="6">
    <source>
        <dbReference type="PROSITE" id="PS51099"/>
    </source>
</evidence>
<keyword evidence="2" id="KW-0805">Transcription regulation</keyword>
<evidence type="ECO:0000256" key="4">
    <source>
        <dbReference type="ARBA" id="ARBA00023163"/>
    </source>
</evidence>
<dbReference type="Proteomes" id="UP000195043">
    <property type="component" value="Unassembled WGS sequence"/>
</dbReference>
<feature type="domain" description="PRD" evidence="7">
    <location>
        <begin position="297"/>
        <end position="403"/>
    </location>
</feature>
<organism evidence="8 9">
    <name type="scientific">Candidatus Enterococcus testudinis</name>
    <dbReference type="NCBI Taxonomy" id="1834191"/>
    <lineage>
        <taxon>Bacteria</taxon>
        <taxon>Bacillati</taxon>
        <taxon>Bacillota</taxon>
        <taxon>Bacilli</taxon>
        <taxon>Lactobacillales</taxon>
        <taxon>Enterococcaceae</taxon>
        <taxon>Enterococcus</taxon>
    </lineage>
</organism>
<comment type="caution">
    <text evidence="8">The sequence shown here is derived from an EMBL/GenBank/DDBJ whole genome shotgun (WGS) entry which is preliminary data.</text>
</comment>
<dbReference type="PROSITE" id="PS51094">
    <property type="entry name" value="PTS_EIIA_TYPE_2"/>
    <property type="match status" value="1"/>
</dbReference>
<dbReference type="STRING" id="1834191.A5886_003092"/>
<name>A0A242AB90_9ENTE</name>
<dbReference type="InterPro" id="IPR013011">
    <property type="entry name" value="PTS_EIIB_2"/>
</dbReference>
<dbReference type="GO" id="GO:0006355">
    <property type="term" value="P:regulation of DNA-templated transcription"/>
    <property type="evidence" value="ECO:0007669"/>
    <property type="project" value="InterPro"/>
</dbReference>
<dbReference type="InterPro" id="IPR011608">
    <property type="entry name" value="PRD"/>
</dbReference>
<dbReference type="RefSeq" id="WP_086275939.1">
    <property type="nucleotide sequence ID" value="NZ_NGKU01000001.1"/>
</dbReference>
<evidence type="ECO:0000256" key="3">
    <source>
        <dbReference type="ARBA" id="ARBA00023159"/>
    </source>
</evidence>
<dbReference type="Gene3D" id="1.10.10.10">
    <property type="entry name" value="Winged helix-like DNA-binding domain superfamily/Winged helix DNA-binding domain"/>
    <property type="match status" value="2"/>
</dbReference>
<dbReference type="Pfam" id="PF00874">
    <property type="entry name" value="PRD"/>
    <property type="match status" value="1"/>
</dbReference>
<dbReference type="PANTHER" id="PTHR30185:SF18">
    <property type="entry name" value="TRANSCRIPTIONAL REGULATOR MTLR"/>
    <property type="match status" value="1"/>
</dbReference>
<dbReference type="InterPro" id="IPR016152">
    <property type="entry name" value="PTrfase/Anion_transptr"/>
</dbReference>
<protein>
    <submittedName>
        <fullName evidence="8">Uncharacterized protein</fullName>
    </submittedName>
</protein>
<evidence type="ECO:0000313" key="9">
    <source>
        <dbReference type="Proteomes" id="UP000195043"/>
    </source>
</evidence>
<dbReference type="PROSITE" id="PS51099">
    <property type="entry name" value="PTS_EIIB_TYPE_2"/>
    <property type="match status" value="1"/>
</dbReference>
<dbReference type="EMBL" id="NGKU01000001">
    <property type="protein sequence ID" value="OTN77991.1"/>
    <property type="molecule type" value="Genomic_DNA"/>
</dbReference>
<evidence type="ECO:0000259" key="5">
    <source>
        <dbReference type="PROSITE" id="PS51094"/>
    </source>
</evidence>
<accession>A0A242AB90</accession>
<dbReference type="PROSITE" id="PS51372">
    <property type="entry name" value="PRD_2"/>
    <property type="match status" value="1"/>
</dbReference>
<sequence length="676" mass="77415">MFLTKRETILLTELMNSTGPVSLDRMMQILKVSKRTLYRELAHLESSLERVDAALEKRGRGAYQITASEQGFRQLQEAIMTDTGQEFAANERQHHILLQLTMANEPVSMHDLLATYQISNTTFFADIKQLEESLARLPLRIVRNQGYAIQGSEKYRRLVTANTMVMEINEYQFFHLPEAQEQERSVFQFISRHHLLLAQRLVREMIEPKFTELSDRKLAFIILMLALAMDRVEQGHAVEEETYPSQLNKGLLQSAKQVFGKVAEQTKLLYSINEIVFFAVLLGDFANSFDKDFFDENFDTDLAYRVKRLIEGVSEQTEAAFYEDTNLYKMLLTHISGVMTRAILEEHQLNNPILEKIMNQYVEIAAAIRSNLPYIFPQQQFSEEEIAYMVLHFANSLEKNPKVLEVNIAGVSPSGLASISLLEMQLRKHFPFINQITFFRVGDVQREKIEEHYDLIISTSLLPGYQGNYQLVSPILLDEDIQKLKTAFQEISQQKRSAHKTPAPVNKSESYEEVLAFIDAINTFLALFRVETIDNSLDLEQTLTEVMARFEHTLIADAQKVARKLLKRYLQAPVGIPNTHVALFHASSSAIVAPVFRIFDLQQPLQLFAMDKKEITVTRLLVMLAPYPINEISSQMLGKISGSIIMNDLNTEIFNSGNEPIIYQLLSSLLIEEVKQ</sequence>
<keyword evidence="9" id="KW-1185">Reference proteome</keyword>
<dbReference type="GO" id="GO:0009401">
    <property type="term" value="P:phosphoenolpyruvate-dependent sugar phosphotransferase system"/>
    <property type="evidence" value="ECO:0007669"/>
    <property type="project" value="InterPro"/>
</dbReference>
<dbReference type="InterPro" id="IPR013196">
    <property type="entry name" value="HTH_11"/>
</dbReference>
<dbReference type="SUPFAM" id="SSF63520">
    <property type="entry name" value="PTS-regulatory domain, PRD"/>
    <property type="match status" value="1"/>
</dbReference>
<keyword evidence="1" id="KW-0677">Repeat</keyword>
<dbReference type="PANTHER" id="PTHR30185">
    <property type="entry name" value="CRYPTIC BETA-GLUCOSIDE BGL OPERON ANTITERMINATOR"/>
    <property type="match status" value="1"/>
</dbReference>
<dbReference type="InterPro" id="IPR036634">
    <property type="entry name" value="PRD_sf"/>
</dbReference>
<dbReference type="Pfam" id="PF00359">
    <property type="entry name" value="PTS_EIIA_2"/>
    <property type="match status" value="1"/>
</dbReference>
<gene>
    <name evidence="8" type="ORF">A5886_003092</name>
</gene>
<reference evidence="8 9" key="1">
    <citation type="submission" date="2017-05" db="EMBL/GenBank/DDBJ databases">
        <title>The Genome Sequence of Enterococcus sp. 8G7_MSG3316.</title>
        <authorList>
            <consortium name="The Broad Institute Genomics Platform"/>
            <consortium name="The Broad Institute Genomic Center for Infectious Diseases"/>
            <person name="Earl A."/>
            <person name="Manson A."/>
            <person name="Schwartman J."/>
            <person name="Gilmore M."/>
            <person name="Abouelleil A."/>
            <person name="Cao P."/>
            <person name="Chapman S."/>
            <person name="Cusick C."/>
            <person name="Shea T."/>
            <person name="Young S."/>
            <person name="Neafsey D."/>
            <person name="Nusbaum C."/>
            <person name="Birren B."/>
        </authorList>
    </citation>
    <scope>NUCLEOTIDE SEQUENCE [LARGE SCALE GENOMIC DNA]</scope>
    <source>
        <strain evidence="8 9">8G7_MSG3316</strain>
    </source>
</reference>
<dbReference type="InterPro" id="IPR050661">
    <property type="entry name" value="BglG_antiterminators"/>
</dbReference>
<evidence type="ECO:0000256" key="1">
    <source>
        <dbReference type="ARBA" id="ARBA00022737"/>
    </source>
</evidence>
<dbReference type="Gene3D" id="1.10.1790.10">
    <property type="entry name" value="PRD domain"/>
    <property type="match status" value="1"/>
</dbReference>
<dbReference type="InterPro" id="IPR007737">
    <property type="entry name" value="Mga_HTH"/>
</dbReference>
<feature type="domain" description="PTS EIIB type-2" evidence="6">
    <location>
        <begin position="406"/>
        <end position="496"/>
    </location>
</feature>
<dbReference type="Pfam" id="PF05043">
    <property type="entry name" value="Mga"/>
    <property type="match status" value="1"/>
</dbReference>
<evidence type="ECO:0000313" key="8">
    <source>
        <dbReference type="EMBL" id="OTN77991.1"/>
    </source>
</evidence>
<evidence type="ECO:0000256" key="2">
    <source>
        <dbReference type="ARBA" id="ARBA00023015"/>
    </source>
</evidence>
<dbReference type="GO" id="GO:0008982">
    <property type="term" value="F:protein-N(PI)-phosphohistidine-sugar phosphotransferase activity"/>
    <property type="evidence" value="ECO:0007669"/>
    <property type="project" value="InterPro"/>
</dbReference>